<dbReference type="Pfam" id="PF02893">
    <property type="entry name" value="GRAM"/>
    <property type="match status" value="1"/>
</dbReference>
<sequence>MNMKHRRFSLDGSVSLEEGPKTSLLGPTMGSRRLSEKRRKSHSPEVSRLDVQELTRSPSLRYQITEEESIHYPDDSSSKNNFVKNNKAFHKHFRDVPAEEKLTEAFTCSLQKEVLYHGKLYVSINYVCFYSSVLLKDTKVMIPVSRVKEVKKQSTALSILSIRTADGEKYSFVSLRNRQLCYNILMSVCTQTQPQVEQGESGNSSPHFSSGETRRHNGGWEIDTISSHSSMDDSLEGSARVDPASAGAERGSCSTDQNEMPTFTDKDSAESWVWSITDKMKGLLHTRERSNFNILVYIYLILLLVLLLSSGVHHTPLENNKKYSEETRDGKLKSINVGPELQYNKLHCIEIDPSSCTLMN</sequence>
<feature type="transmembrane region" description="Helical" evidence="2">
    <location>
        <begin position="294"/>
        <end position="312"/>
    </location>
</feature>
<proteinExistence type="predicted"/>
<dbReference type="InterPro" id="IPR011993">
    <property type="entry name" value="PH-like_dom_sf"/>
</dbReference>
<keyword evidence="2" id="KW-1133">Transmembrane helix</keyword>
<feature type="region of interest" description="Disordered" evidence="1">
    <location>
        <begin position="195"/>
        <end position="263"/>
    </location>
</feature>
<dbReference type="AlphaFoldDB" id="A0ABD0WRV5"/>
<keyword evidence="5" id="KW-1185">Reference proteome</keyword>
<dbReference type="InterPro" id="IPR004182">
    <property type="entry name" value="GRAM"/>
</dbReference>
<evidence type="ECO:0000313" key="5">
    <source>
        <dbReference type="Proteomes" id="UP001557470"/>
    </source>
</evidence>
<dbReference type="EMBL" id="JAGEUA010000009">
    <property type="protein sequence ID" value="KAL0966397.1"/>
    <property type="molecule type" value="Genomic_DNA"/>
</dbReference>
<dbReference type="PANTHER" id="PTHR46645">
    <property type="entry name" value="GRAM DOMAIN-CONTAINING PROTEIN 2B-RELATED"/>
    <property type="match status" value="1"/>
</dbReference>
<dbReference type="Proteomes" id="UP001557470">
    <property type="component" value="Unassembled WGS sequence"/>
</dbReference>
<reference evidence="4 5" key="1">
    <citation type="submission" date="2024-06" db="EMBL/GenBank/DDBJ databases">
        <authorList>
            <person name="Pan Q."/>
            <person name="Wen M."/>
            <person name="Jouanno E."/>
            <person name="Zahm M."/>
            <person name="Klopp C."/>
            <person name="Cabau C."/>
            <person name="Louis A."/>
            <person name="Berthelot C."/>
            <person name="Parey E."/>
            <person name="Roest Crollius H."/>
            <person name="Montfort J."/>
            <person name="Robinson-Rechavi M."/>
            <person name="Bouchez O."/>
            <person name="Lampietro C."/>
            <person name="Lopez Roques C."/>
            <person name="Donnadieu C."/>
            <person name="Postlethwait J."/>
            <person name="Bobe J."/>
            <person name="Verreycken H."/>
            <person name="Guiguen Y."/>
        </authorList>
    </citation>
    <scope>NUCLEOTIDE SEQUENCE [LARGE SCALE GENOMIC DNA]</scope>
    <source>
        <strain evidence="4">Up_M1</strain>
        <tissue evidence="4">Testis</tissue>
    </source>
</reference>
<evidence type="ECO:0000259" key="3">
    <source>
        <dbReference type="SMART" id="SM00568"/>
    </source>
</evidence>
<feature type="compositionally biased region" description="Polar residues" evidence="1">
    <location>
        <begin position="252"/>
        <end position="261"/>
    </location>
</feature>
<keyword evidence="2" id="KW-0812">Transmembrane</keyword>
<dbReference type="Gene3D" id="2.30.29.30">
    <property type="entry name" value="Pleckstrin-homology domain (PH domain)/Phosphotyrosine-binding domain (PTB)"/>
    <property type="match status" value="1"/>
</dbReference>
<evidence type="ECO:0000256" key="1">
    <source>
        <dbReference type="SAM" id="MobiDB-lite"/>
    </source>
</evidence>
<feature type="domain" description="GRAM" evidence="3">
    <location>
        <begin position="87"/>
        <end position="154"/>
    </location>
</feature>
<keyword evidence="2" id="KW-0472">Membrane</keyword>
<feature type="region of interest" description="Disordered" evidence="1">
    <location>
        <begin position="1"/>
        <end position="48"/>
    </location>
</feature>
<evidence type="ECO:0000256" key="2">
    <source>
        <dbReference type="SAM" id="Phobius"/>
    </source>
</evidence>
<feature type="compositionally biased region" description="Polar residues" evidence="1">
    <location>
        <begin position="195"/>
        <end position="211"/>
    </location>
</feature>
<protein>
    <recommendedName>
        <fullName evidence="3">GRAM domain-containing protein</fullName>
    </recommendedName>
</protein>
<name>A0ABD0WRV5_UMBPY</name>
<dbReference type="SMART" id="SM00568">
    <property type="entry name" value="GRAM"/>
    <property type="match status" value="1"/>
</dbReference>
<dbReference type="PANTHER" id="PTHR46645:SF1">
    <property type="entry name" value="GRAM DOMAIN-CONTAINING PROTEIN"/>
    <property type="match status" value="1"/>
</dbReference>
<evidence type="ECO:0000313" key="4">
    <source>
        <dbReference type="EMBL" id="KAL0966397.1"/>
    </source>
</evidence>
<dbReference type="CDD" id="cd13220">
    <property type="entry name" value="PH-GRAM_GRAMDC"/>
    <property type="match status" value="1"/>
</dbReference>
<dbReference type="InterPro" id="IPR052633">
    <property type="entry name" value="GRAM_domain_protein_2B"/>
</dbReference>
<gene>
    <name evidence="4" type="ORF">UPYG_G00294840</name>
</gene>
<accession>A0ABD0WRV5</accession>
<organism evidence="4 5">
    <name type="scientific">Umbra pygmaea</name>
    <name type="common">Eastern mudminnow</name>
    <dbReference type="NCBI Taxonomy" id="75934"/>
    <lineage>
        <taxon>Eukaryota</taxon>
        <taxon>Metazoa</taxon>
        <taxon>Chordata</taxon>
        <taxon>Craniata</taxon>
        <taxon>Vertebrata</taxon>
        <taxon>Euteleostomi</taxon>
        <taxon>Actinopterygii</taxon>
        <taxon>Neopterygii</taxon>
        <taxon>Teleostei</taxon>
        <taxon>Protacanthopterygii</taxon>
        <taxon>Esociformes</taxon>
        <taxon>Umbridae</taxon>
        <taxon>Umbra</taxon>
    </lineage>
</organism>
<comment type="caution">
    <text evidence="4">The sequence shown here is derived from an EMBL/GenBank/DDBJ whole genome shotgun (WGS) entry which is preliminary data.</text>
</comment>